<proteinExistence type="predicted"/>
<dbReference type="Gramene" id="Pp3c22_12100V3.2">
    <property type="protein sequence ID" value="PAC:32903378.CDS.1"/>
    <property type="gene ID" value="Pp3c22_12100"/>
</dbReference>
<evidence type="ECO:0000313" key="4">
    <source>
        <dbReference type="Proteomes" id="UP000006727"/>
    </source>
</evidence>
<evidence type="ECO:0000313" key="3">
    <source>
        <dbReference type="EnsemblPlants" id="PAC:32903377.CDS.1"/>
    </source>
</evidence>
<dbReference type="AlphaFoldDB" id="A0A2K1IN73"/>
<dbReference type="EnsemblPlants" id="Pp3c22_12100V3.2">
    <property type="protein sequence ID" value="PAC:32903378.CDS.1"/>
    <property type="gene ID" value="Pp3c22_12100"/>
</dbReference>
<name>A0A2K1IN73_PHYPA</name>
<dbReference type="EMBL" id="ABEU02000022">
    <property type="protein sequence ID" value="PNR30720.1"/>
    <property type="molecule type" value="Genomic_DNA"/>
</dbReference>
<feature type="region of interest" description="Disordered" evidence="1">
    <location>
        <begin position="1"/>
        <end position="31"/>
    </location>
</feature>
<keyword evidence="4" id="KW-1185">Reference proteome</keyword>
<accession>A0A2K1IN73</accession>
<protein>
    <submittedName>
        <fullName evidence="2 3">Uncharacterized protein</fullName>
    </submittedName>
</protein>
<reference evidence="2 4" key="1">
    <citation type="journal article" date="2008" name="Science">
        <title>The Physcomitrella genome reveals evolutionary insights into the conquest of land by plants.</title>
        <authorList>
            <person name="Rensing S."/>
            <person name="Lang D."/>
            <person name="Zimmer A."/>
            <person name="Terry A."/>
            <person name="Salamov A."/>
            <person name="Shapiro H."/>
            <person name="Nishiyama T."/>
            <person name="Perroud P.-F."/>
            <person name="Lindquist E."/>
            <person name="Kamisugi Y."/>
            <person name="Tanahashi T."/>
            <person name="Sakakibara K."/>
            <person name="Fujita T."/>
            <person name="Oishi K."/>
            <person name="Shin-I T."/>
            <person name="Kuroki Y."/>
            <person name="Toyoda A."/>
            <person name="Suzuki Y."/>
            <person name="Hashimoto A."/>
            <person name="Yamaguchi K."/>
            <person name="Sugano A."/>
            <person name="Kohara Y."/>
            <person name="Fujiyama A."/>
            <person name="Anterola A."/>
            <person name="Aoki S."/>
            <person name="Ashton N."/>
            <person name="Barbazuk W.B."/>
            <person name="Barker E."/>
            <person name="Bennetzen J."/>
            <person name="Bezanilla M."/>
            <person name="Blankenship R."/>
            <person name="Cho S.H."/>
            <person name="Dutcher S."/>
            <person name="Estelle M."/>
            <person name="Fawcett J.A."/>
            <person name="Gundlach H."/>
            <person name="Hanada K."/>
            <person name="Heyl A."/>
            <person name="Hicks K.A."/>
            <person name="Hugh J."/>
            <person name="Lohr M."/>
            <person name="Mayer K."/>
            <person name="Melkozernov A."/>
            <person name="Murata T."/>
            <person name="Nelson D."/>
            <person name="Pils B."/>
            <person name="Prigge M."/>
            <person name="Reiss B."/>
            <person name="Renner T."/>
            <person name="Rombauts S."/>
            <person name="Rushton P."/>
            <person name="Sanderfoot A."/>
            <person name="Schween G."/>
            <person name="Shiu S.-H."/>
            <person name="Stueber K."/>
            <person name="Theodoulou F.L."/>
            <person name="Tu H."/>
            <person name="Van de Peer Y."/>
            <person name="Verrier P.J."/>
            <person name="Waters E."/>
            <person name="Wood A."/>
            <person name="Yang L."/>
            <person name="Cove D."/>
            <person name="Cuming A."/>
            <person name="Hasebe M."/>
            <person name="Lucas S."/>
            <person name="Mishler D.B."/>
            <person name="Reski R."/>
            <person name="Grigoriev I."/>
            <person name="Quatrano R.S."/>
            <person name="Boore J.L."/>
        </authorList>
    </citation>
    <scope>NUCLEOTIDE SEQUENCE [LARGE SCALE GENOMIC DNA]</scope>
    <source>
        <strain evidence="3 4">cv. Gransden 2004</strain>
    </source>
</reference>
<organism evidence="2">
    <name type="scientific">Physcomitrium patens</name>
    <name type="common">Spreading-leaved earth moss</name>
    <name type="synonym">Physcomitrella patens</name>
    <dbReference type="NCBI Taxonomy" id="3218"/>
    <lineage>
        <taxon>Eukaryota</taxon>
        <taxon>Viridiplantae</taxon>
        <taxon>Streptophyta</taxon>
        <taxon>Embryophyta</taxon>
        <taxon>Bryophyta</taxon>
        <taxon>Bryophytina</taxon>
        <taxon>Bryopsida</taxon>
        <taxon>Funariidae</taxon>
        <taxon>Funariales</taxon>
        <taxon>Funariaceae</taxon>
        <taxon>Physcomitrium</taxon>
    </lineage>
</organism>
<gene>
    <name evidence="2" type="ORF">PHYPA_027036</name>
</gene>
<evidence type="ECO:0000256" key="1">
    <source>
        <dbReference type="SAM" id="MobiDB-lite"/>
    </source>
</evidence>
<dbReference type="Gramene" id="Pp3c22_12100V3.1">
    <property type="protein sequence ID" value="PAC:32903377.CDS.1"/>
    <property type="gene ID" value="Pp3c22_12100"/>
</dbReference>
<sequence>MSDKASSSDFDAENPKPVRRPSKYPTKGSKRSFVDSAMKDVITSNLKMVLGKLGNVTDMIVKRNKELGGENATQPPIVEALKEANIAFKKLASKKFPEQKK</sequence>
<evidence type="ECO:0000313" key="2">
    <source>
        <dbReference type="EMBL" id="PNR30720.1"/>
    </source>
</evidence>
<dbReference type="Proteomes" id="UP000006727">
    <property type="component" value="Chromosome 22"/>
</dbReference>
<dbReference type="EnsemblPlants" id="Pp3c22_12100V3.1">
    <property type="protein sequence ID" value="PAC:32903377.CDS.1"/>
    <property type="gene ID" value="Pp3c22_12100"/>
</dbReference>
<reference evidence="2 4" key="2">
    <citation type="journal article" date="2018" name="Plant J.">
        <title>The Physcomitrella patens chromosome-scale assembly reveals moss genome structure and evolution.</title>
        <authorList>
            <person name="Lang D."/>
            <person name="Ullrich K.K."/>
            <person name="Murat F."/>
            <person name="Fuchs J."/>
            <person name="Jenkins J."/>
            <person name="Haas F.B."/>
            <person name="Piednoel M."/>
            <person name="Gundlach H."/>
            <person name="Van Bel M."/>
            <person name="Meyberg R."/>
            <person name="Vives C."/>
            <person name="Morata J."/>
            <person name="Symeonidi A."/>
            <person name="Hiss M."/>
            <person name="Muchero W."/>
            <person name="Kamisugi Y."/>
            <person name="Saleh O."/>
            <person name="Blanc G."/>
            <person name="Decker E.L."/>
            <person name="van Gessel N."/>
            <person name="Grimwood J."/>
            <person name="Hayes R.D."/>
            <person name="Graham S.W."/>
            <person name="Gunter L.E."/>
            <person name="McDaniel S.F."/>
            <person name="Hoernstein S.N.W."/>
            <person name="Larsson A."/>
            <person name="Li F.W."/>
            <person name="Perroud P.F."/>
            <person name="Phillips J."/>
            <person name="Ranjan P."/>
            <person name="Rokshar D.S."/>
            <person name="Rothfels C.J."/>
            <person name="Schneider L."/>
            <person name="Shu S."/>
            <person name="Stevenson D.W."/>
            <person name="Thummler F."/>
            <person name="Tillich M."/>
            <person name="Villarreal Aguilar J.C."/>
            <person name="Widiez T."/>
            <person name="Wong G.K."/>
            <person name="Wymore A."/>
            <person name="Zhang Y."/>
            <person name="Zimmer A.D."/>
            <person name="Quatrano R.S."/>
            <person name="Mayer K.F.X."/>
            <person name="Goodstein D."/>
            <person name="Casacuberta J.M."/>
            <person name="Vandepoele K."/>
            <person name="Reski R."/>
            <person name="Cuming A.C."/>
            <person name="Tuskan G.A."/>
            <person name="Maumus F."/>
            <person name="Salse J."/>
            <person name="Schmutz J."/>
            <person name="Rensing S.A."/>
        </authorList>
    </citation>
    <scope>NUCLEOTIDE SEQUENCE [LARGE SCALE GENOMIC DNA]</scope>
    <source>
        <strain evidence="3 4">cv. Gransden 2004</strain>
    </source>
</reference>
<reference evidence="3" key="3">
    <citation type="submission" date="2020-12" db="UniProtKB">
        <authorList>
            <consortium name="EnsemblPlants"/>
        </authorList>
    </citation>
    <scope>IDENTIFICATION</scope>
</reference>
<dbReference type="InParanoid" id="A0A2K1IN73"/>